<keyword evidence="3" id="KW-0349">Heme</keyword>
<dbReference type="Pfam" id="PF00067">
    <property type="entry name" value="p450"/>
    <property type="match status" value="1"/>
</dbReference>
<dbReference type="Gene3D" id="1.10.630.10">
    <property type="entry name" value="Cytochrome P450"/>
    <property type="match status" value="1"/>
</dbReference>
<dbReference type="PANTHER" id="PTHR46696:SF4">
    <property type="entry name" value="BIOTIN BIOSYNTHESIS CYTOCHROME P450"/>
    <property type="match status" value="1"/>
</dbReference>
<dbReference type="PRINTS" id="PR00359">
    <property type="entry name" value="BP450"/>
</dbReference>
<accession>A0ABN9NDA4</accession>
<sequence>MTLDSAATTPASPRAYHRLDISDTTFWGKDFRTRDETFTTLRGEPGLTWHRPIDAVFPHQETGYWAATRHADVKFVSQHEELFCSSEGVSVDPMPAEIQRNMTFFLAMDPPEHTRYRKLISSGFTPRQVRRIEEQIKANSRDIVDKLLDQLRSGEQIDFVAACSGQLPMRTVSDMIGIDPADQAKVAYAAECLFSGSDDEYASLEERAVHVMTQLGVLAGSGVELAQRRRAEPHEDLMTELVNAEVDGHRLTDEELGSFMVLLGSAGNDTTKQTTTHAFKALIEHPEQRAWLLDDYDNRIGGAVEEFVRWSTPVLAFARHAVTDTEVAGTEIKAGEKIALFYCSANRDEAVFDRPHEFDITRGANPHLGFGGGGAHYCLGTHVARMQLRHLFYELLTRLPDVQIGEPEYLQSTFVHGIKRMPISLA</sequence>
<protein>
    <submittedName>
        <fullName evidence="8">Cytochrome P450</fullName>
    </submittedName>
</protein>
<dbReference type="InterPro" id="IPR001128">
    <property type="entry name" value="Cyt_P450"/>
</dbReference>
<evidence type="ECO:0000256" key="4">
    <source>
        <dbReference type="ARBA" id="ARBA00022723"/>
    </source>
</evidence>
<dbReference type="InterPro" id="IPR002397">
    <property type="entry name" value="Cyt_P450_B"/>
</dbReference>
<keyword evidence="5" id="KW-0560">Oxidoreductase</keyword>
<comment type="similarity">
    <text evidence="2">Belongs to the cytochrome P450 family.</text>
</comment>
<dbReference type="Proteomes" id="UP001190336">
    <property type="component" value="Chromosome"/>
</dbReference>
<evidence type="ECO:0000256" key="2">
    <source>
        <dbReference type="ARBA" id="ARBA00010617"/>
    </source>
</evidence>
<evidence type="ECO:0000313" key="9">
    <source>
        <dbReference type="Proteomes" id="UP001190336"/>
    </source>
</evidence>
<comment type="cofactor">
    <cofactor evidence="1">
        <name>heme</name>
        <dbReference type="ChEBI" id="CHEBI:30413"/>
    </cofactor>
</comment>
<evidence type="ECO:0000256" key="5">
    <source>
        <dbReference type="ARBA" id="ARBA00023002"/>
    </source>
</evidence>
<dbReference type="EMBL" id="OY726394">
    <property type="protein sequence ID" value="CAJ1503139.1"/>
    <property type="molecule type" value="Genomic_DNA"/>
</dbReference>
<evidence type="ECO:0000313" key="8">
    <source>
        <dbReference type="EMBL" id="CAJ1503139.1"/>
    </source>
</evidence>
<name>A0ABN9NDA4_9MYCO</name>
<keyword evidence="6" id="KW-0408">Iron</keyword>
<dbReference type="InterPro" id="IPR036396">
    <property type="entry name" value="Cyt_P450_sf"/>
</dbReference>
<dbReference type="RefSeq" id="WP_308473822.1">
    <property type="nucleotide sequence ID" value="NZ_OY726394.1"/>
</dbReference>
<dbReference type="CDD" id="cd11033">
    <property type="entry name" value="CYP142-like"/>
    <property type="match status" value="1"/>
</dbReference>
<keyword evidence="4" id="KW-0479">Metal-binding</keyword>
<gene>
    <name evidence="8" type="ORF">MU0083_003110</name>
</gene>
<keyword evidence="7" id="KW-0503">Monooxygenase</keyword>
<proteinExistence type="inferred from homology"/>
<evidence type="ECO:0000256" key="7">
    <source>
        <dbReference type="ARBA" id="ARBA00023033"/>
    </source>
</evidence>
<evidence type="ECO:0000256" key="3">
    <source>
        <dbReference type="ARBA" id="ARBA00022617"/>
    </source>
</evidence>
<evidence type="ECO:0000256" key="1">
    <source>
        <dbReference type="ARBA" id="ARBA00001971"/>
    </source>
</evidence>
<organism evidence="8 9">
    <name type="scientific">[Mycobacterium] kokjensenii</name>
    <dbReference type="NCBI Taxonomy" id="3064287"/>
    <lineage>
        <taxon>Bacteria</taxon>
        <taxon>Bacillati</taxon>
        <taxon>Actinomycetota</taxon>
        <taxon>Actinomycetes</taxon>
        <taxon>Mycobacteriales</taxon>
        <taxon>Mycobacteriaceae</taxon>
        <taxon>Mycolicibacter</taxon>
    </lineage>
</organism>
<dbReference type="PANTHER" id="PTHR46696">
    <property type="entry name" value="P450, PUTATIVE (EUROFUNG)-RELATED"/>
    <property type="match status" value="1"/>
</dbReference>
<evidence type="ECO:0000256" key="6">
    <source>
        <dbReference type="ARBA" id="ARBA00023004"/>
    </source>
</evidence>
<reference evidence="8 9" key="1">
    <citation type="submission" date="2023-08" db="EMBL/GenBank/DDBJ databases">
        <authorList>
            <person name="Folkvardsen B D."/>
            <person name="Norman A."/>
        </authorList>
    </citation>
    <scope>NUCLEOTIDE SEQUENCE [LARGE SCALE GENOMIC DNA]</scope>
    <source>
        <strain evidence="8 9">Mu0083</strain>
    </source>
</reference>
<dbReference type="SUPFAM" id="SSF48264">
    <property type="entry name" value="Cytochrome P450"/>
    <property type="match status" value="1"/>
</dbReference>
<keyword evidence="9" id="KW-1185">Reference proteome</keyword>